<dbReference type="RefSeq" id="WP_101895760.1">
    <property type="nucleotide sequence ID" value="NZ_CP022684.1"/>
</dbReference>
<organism evidence="2 3">
    <name type="scientific">Ketobacter alkanivorans</name>
    <dbReference type="NCBI Taxonomy" id="1917421"/>
    <lineage>
        <taxon>Bacteria</taxon>
        <taxon>Pseudomonadati</taxon>
        <taxon>Pseudomonadota</taxon>
        <taxon>Gammaproteobacteria</taxon>
        <taxon>Pseudomonadales</taxon>
        <taxon>Ketobacteraceae</taxon>
        <taxon>Ketobacter</taxon>
    </lineage>
</organism>
<keyword evidence="3" id="KW-1185">Reference proteome</keyword>
<evidence type="ECO:0000313" key="2">
    <source>
        <dbReference type="EMBL" id="AUM14386.1"/>
    </source>
</evidence>
<sequence length="319" mass="35456">MNDEKQDDQPINAVDRVIYDYLDEMLHDPAADEPVSSNLPVRRVVPDNVAHFDISKKKYPVASAPVKQPSAMVVDKKESMPYSVMDRPALLSESLLRIAPETPAVKPKEVAPVDTTPESIPEAKVSMPAQKPDPVVEPVEAEIEPDDPQDSALEGVDIKGQNQWCANGRPVWAQSRFECLIFNVNGLKLAVPLITLGSVHQIDRKFNALPGQFDWFLGILQTPSAGNIKVLDTGLCVMPERYDPASRSSLAYVITIHGYSWGLACHQVERSITLEPDQVKWRSQRGKRPWLAGTVVEYMCSLVDTDGFQEIINMAEQTQ</sequence>
<dbReference type="GO" id="GO:0006935">
    <property type="term" value="P:chemotaxis"/>
    <property type="evidence" value="ECO:0007669"/>
    <property type="project" value="InterPro"/>
</dbReference>
<protein>
    <recommendedName>
        <fullName evidence="1">CheW-like domain-containing protein</fullName>
    </recommendedName>
</protein>
<name>A0A2K9LPX7_9GAMM</name>
<dbReference type="EMBL" id="CP022684">
    <property type="protein sequence ID" value="AUM14386.1"/>
    <property type="molecule type" value="Genomic_DNA"/>
</dbReference>
<proteinExistence type="predicted"/>
<dbReference type="SMART" id="SM00260">
    <property type="entry name" value="CheW"/>
    <property type="match status" value="1"/>
</dbReference>
<dbReference type="Proteomes" id="UP000235116">
    <property type="component" value="Chromosome"/>
</dbReference>
<dbReference type="GO" id="GO:0007165">
    <property type="term" value="P:signal transduction"/>
    <property type="evidence" value="ECO:0007669"/>
    <property type="project" value="InterPro"/>
</dbReference>
<dbReference type="SUPFAM" id="SSF50341">
    <property type="entry name" value="CheW-like"/>
    <property type="match status" value="1"/>
</dbReference>
<evidence type="ECO:0000259" key="1">
    <source>
        <dbReference type="SMART" id="SM00260"/>
    </source>
</evidence>
<dbReference type="KEGG" id="kak:Kalk_19000"/>
<accession>A0A2K9LPX7</accession>
<feature type="domain" description="CheW-like" evidence="1">
    <location>
        <begin position="174"/>
        <end position="309"/>
    </location>
</feature>
<dbReference type="InterPro" id="IPR036061">
    <property type="entry name" value="CheW-like_dom_sf"/>
</dbReference>
<reference evidence="3" key="1">
    <citation type="submission" date="2017-08" db="EMBL/GenBank/DDBJ databases">
        <title>Direct submision.</title>
        <authorList>
            <person name="Kim S.-J."/>
            <person name="Rhee S.-K."/>
        </authorList>
    </citation>
    <scope>NUCLEOTIDE SEQUENCE [LARGE SCALE GENOMIC DNA]</scope>
    <source>
        <strain evidence="3">GI5</strain>
    </source>
</reference>
<evidence type="ECO:0000313" key="3">
    <source>
        <dbReference type="Proteomes" id="UP000235116"/>
    </source>
</evidence>
<dbReference type="InterPro" id="IPR002545">
    <property type="entry name" value="CheW-lke_dom"/>
</dbReference>
<gene>
    <name evidence="2" type="ORF">Kalk_19000</name>
</gene>
<dbReference type="Pfam" id="PF01584">
    <property type="entry name" value="CheW"/>
    <property type="match status" value="1"/>
</dbReference>
<dbReference type="AlphaFoldDB" id="A0A2K9LPX7"/>